<protein>
    <submittedName>
        <fullName evidence="1">Death inducer-obliterator 1</fullName>
    </submittedName>
</protein>
<reference evidence="1" key="2">
    <citation type="submission" date="2025-08" db="UniProtKB">
        <authorList>
            <consortium name="Ensembl"/>
        </authorList>
    </citation>
    <scope>IDENTIFICATION</scope>
</reference>
<gene>
    <name evidence="1" type="primary">DIDO1</name>
</gene>
<reference evidence="1" key="1">
    <citation type="submission" date="2020-11" db="EMBL/GenBank/DDBJ databases">
        <authorList>
            <person name="Davenport K.M."/>
            <person name="Bickhart D.M."/>
            <person name="Smith T.P.L."/>
            <person name="Murdoch B.M."/>
            <person name="Rosen B.D."/>
        </authorList>
    </citation>
    <scope>NUCLEOTIDE SEQUENCE [LARGE SCALE GENOMIC DNA]</scope>
    <source>
        <strain evidence="1">OAR_USU_Benz2616</strain>
    </source>
</reference>
<accession>A0AC11D7N3</accession>
<organism evidence="1">
    <name type="scientific">Ovis aries</name>
    <name type="common">Sheep</name>
    <dbReference type="NCBI Taxonomy" id="9940"/>
    <lineage>
        <taxon>Eukaryota</taxon>
        <taxon>Metazoa</taxon>
        <taxon>Chordata</taxon>
        <taxon>Craniata</taxon>
        <taxon>Vertebrata</taxon>
        <taxon>Euteleostomi</taxon>
        <taxon>Mammalia</taxon>
        <taxon>Eutheria</taxon>
        <taxon>Laurasiatheria</taxon>
        <taxon>Artiodactyla</taxon>
        <taxon>Ruminantia</taxon>
        <taxon>Pecora</taxon>
        <taxon>Bovidae</taxon>
        <taxon>Caprinae</taxon>
        <taxon>Ovis</taxon>
    </lineage>
</organism>
<name>A0AC11D7N3_SHEEP</name>
<sequence>MLLCGAGMDDKGDPSSEEAPKAIKPTSKEFRKTWGFRRTTIAKREGAGDAEADTLEPSPRQQQSPSLRRSGRQPKRTERVEEFLTTVRRRGRRSAPVSLEDSGEPASCPATDAETASEGSVESASDGKSGPRSSSTGAKQRPASSAKAREGEDEDDTSDSDSDGLTLKELQNRLRKKREQEPADRPARGIQNRLRRKRREEDPAETVDVQAGDAMEGSLPTSREPEGDLGAAAQAVKEDREGRPDGRVAPGGRAEEAADLVRHKPECEVYDPSALYCLCRQPHNNRFMICCDRCEEWFHGDCVGISEARGRLLERNGEDYICPNCTILQVQDEASSEATDMQDTRSGPLGADSTDFTSIGTVEQKSSEDQGIKGRIEKAANPSGKKKLKIFQPVVEAPGAAKCIGPGCSSVAQPDSVYCSNDCILKHAAATMRFLSAGKEQKPKAKEKLKTKPEKIVLQKCSVQAGIKISSVHKRLASDKKENAVKKAAVAPPRNEVLSKEPVCESSTPSWASDHNYNAVKPEQTAAPWPPLLYKCMYHPGGALDPSWSFWTAVHSGLFRARSSSHVWCCTCRDRSPCPRPGGLLSLAHPSLVCRDFLSVFPKSCTSSWLNVHL</sequence>
<dbReference type="Ensembl" id="ENSOART00020067406.1">
    <property type="protein sequence ID" value="ENSOARP00020039674.1"/>
    <property type="gene ID" value="ENSOARG00020005298.2"/>
</dbReference>
<evidence type="ECO:0000313" key="1">
    <source>
        <dbReference type="Ensembl" id="ENSOARP00020039674.1"/>
    </source>
</evidence>
<reference evidence="1" key="3">
    <citation type="submission" date="2025-09" db="UniProtKB">
        <authorList>
            <consortium name="Ensembl"/>
        </authorList>
    </citation>
    <scope>IDENTIFICATION</scope>
</reference>
<proteinExistence type="predicted"/>